<evidence type="ECO:0000256" key="6">
    <source>
        <dbReference type="SAM" id="Coils"/>
    </source>
</evidence>
<protein>
    <recommendedName>
        <fullName evidence="7">E2F/DP family winged-helix DNA-binding domain-containing protein</fullName>
    </recommendedName>
</protein>
<keyword evidence="9" id="KW-1185">Reference proteome</keyword>
<sequence>MEDLCSTDRKCQLFFPEGIYTESSNGKGYTDCNSYDDHLFPDEFLEPRVQGEGSDVEFAVISDYILQDESNVGKSCSDSVNSGHTLEQFQIRQENFCNFAPENIFKKNFSSKENAGQCHHHPDEREHNESFMYPRKEGIKQGSLFDLTIRFFHILLQSPNEGVDLNTASTKLNVRKRRLYDVLNVCEGVGMLDKSTKNCVKLKETGADAISNMHKFWQLQNELRMIEEEESEVERELISLNDMASSIIRCPSCCQLSTSYSDSDQKQLLIEAPSGSILKVLKPKLSTETFEWQYRVVVTSSGGKLRYRILSEQVSPEYHYSPPTHTPKSFNLTKYWPYESVSKR</sequence>
<dbReference type="GO" id="GO:0090575">
    <property type="term" value="C:RNA polymerase II transcription regulator complex"/>
    <property type="evidence" value="ECO:0007669"/>
    <property type="project" value="TreeGrafter"/>
</dbReference>
<dbReference type="GO" id="GO:0000978">
    <property type="term" value="F:RNA polymerase II cis-regulatory region sequence-specific DNA binding"/>
    <property type="evidence" value="ECO:0007669"/>
    <property type="project" value="InterPro"/>
</dbReference>
<dbReference type="AlphaFoldDB" id="A0AAV9IND7"/>
<feature type="domain" description="E2F/DP family winged-helix DNA-binding" evidence="7">
    <location>
        <begin position="139"/>
        <end position="204"/>
    </location>
</feature>
<keyword evidence="6" id="KW-0175">Coiled coil</keyword>
<accession>A0AAV9IND7</accession>
<organism evidence="8 9">
    <name type="scientific">Galdieria yellowstonensis</name>
    <dbReference type="NCBI Taxonomy" id="3028027"/>
    <lineage>
        <taxon>Eukaryota</taxon>
        <taxon>Rhodophyta</taxon>
        <taxon>Bangiophyceae</taxon>
        <taxon>Galdieriales</taxon>
        <taxon>Galdieriaceae</taxon>
        <taxon>Galdieria</taxon>
    </lineage>
</organism>
<name>A0AAV9IND7_9RHOD</name>
<evidence type="ECO:0000259" key="7">
    <source>
        <dbReference type="SMART" id="SM01372"/>
    </source>
</evidence>
<dbReference type="InterPro" id="IPR015633">
    <property type="entry name" value="E2F"/>
</dbReference>
<dbReference type="GO" id="GO:0000981">
    <property type="term" value="F:DNA-binding transcription factor activity, RNA polymerase II-specific"/>
    <property type="evidence" value="ECO:0007669"/>
    <property type="project" value="TreeGrafter"/>
</dbReference>
<feature type="coiled-coil region" evidence="6">
    <location>
        <begin position="216"/>
        <end position="243"/>
    </location>
</feature>
<dbReference type="InterPro" id="IPR036388">
    <property type="entry name" value="WH-like_DNA-bd_sf"/>
</dbReference>
<dbReference type="SUPFAM" id="SSF46785">
    <property type="entry name" value="Winged helix' DNA-binding domain"/>
    <property type="match status" value="1"/>
</dbReference>
<proteinExistence type="inferred from homology"/>
<comment type="caution">
    <text evidence="8">The sequence shown here is derived from an EMBL/GenBank/DDBJ whole genome shotgun (WGS) entry which is preliminary data.</text>
</comment>
<dbReference type="Proteomes" id="UP001300502">
    <property type="component" value="Unassembled WGS sequence"/>
</dbReference>
<dbReference type="PANTHER" id="PTHR12081:SF18">
    <property type="entry name" value="TRANSCRIPTION FACTOR E2F2-RELATED"/>
    <property type="match status" value="1"/>
</dbReference>
<evidence type="ECO:0000313" key="8">
    <source>
        <dbReference type="EMBL" id="KAK4528749.1"/>
    </source>
</evidence>
<dbReference type="Pfam" id="PF02319">
    <property type="entry name" value="WHD_E2F_TDP"/>
    <property type="match status" value="1"/>
</dbReference>
<comment type="similarity">
    <text evidence="1 5">Belongs to the E2F/DP family.</text>
</comment>
<gene>
    <name evidence="8" type="ORF">GAYE_SCF64G6695</name>
</gene>
<evidence type="ECO:0000313" key="9">
    <source>
        <dbReference type="Proteomes" id="UP001300502"/>
    </source>
</evidence>
<evidence type="ECO:0000256" key="5">
    <source>
        <dbReference type="RuleBase" id="RU003796"/>
    </source>
</evidence>
<dbReference type="Gene3D" id="1.10.10.10">
    <property type="entry name" value="Winged helix-like DNA-binding domain superfamily/Winged helix DNA-binding domain"/>
    <property type="match status" value="1"/>
</dbReference>
<comment type="subcellular location">
    <subcellularLocation>
        <location evidence="5">Nucleus</location>
    </subcellularLocation>
</comment>
<dbReference type="EMBL" id="JANCYU010000069">
    <property type="protein sequence ID" value="KAK4528749.1"/>
    <property type="molecule type" value="Genomic_DNA"/>
</dbReference>
<keyword evidence="3 5" id="KW-0238">DNA-binding</keyword>
<reference evidence="8 9" key="1">
    <citation type="submission" date="2022-07" db="EMBL/GenBank/DDBJ databases">
        <title>Genome-wide signatures of adaptation to extreme environments.</title>
        <authorList>
            <person name="Cho C.H."/>
            <person name="Yoon H.S."/>
        </authorList>
    </citation>
    <scope>NUCLEOTIDE SEQUENCE [LARGE SCALE GENOMIC DNA]</scope>
    <source>
        <strain evidence="8 9">108.79 E11</strain>
    </source>
</reference>
<dbReference type="SMART" id="SM01372">
    <property type="entry name" value="E2F_TDP"/>
    <property type="match status" value="1"/>
</dbReference>
<dbReference type="InterPro" id="IPR003316">
    <property type="entry name" value="E2F_WHTH_DNA-bd_dom"/>
</dbReference>
<keyword evidence="5" id="KW-0539">Nucleus</keyword>
<dbReference type="InterPro" id="IPR036390">
    <property type="entry name" value="WH_DNA-bd_sf"/>
</dbReference>
<dbReference type="PANTHER" id="PTHR12081">
    <property type="entry name" value="TRANSCRIPTION FACTOR E2F"/>
    <property type="match status" value="1"/>
</dbReference>
<evidence type="ECO:0000256" key="4">
    <source>
        <dbReference type="ARBA" id="ARBA00023163"/>
    </source>
</evidence>
<keyword evidence="4 5" id="KW-0804">Transcription</keyword>
<evidence type="ECO:0000256" key="1">
    <source>
        <dbReference type="ARBA" id="ARBA00010940"/>
    </source>
</evidence>
<evidence type="ECO:0000256" key="3">
    <source>
        <dbReference type="ARBA" id="ARBA00023125"/>
    </source>
</evidence>
<keyword evidence="2 5" id="KW-0805">Transcription regulation</keyword>
<evidence type="ECO:0000256" key="2">
    <source>
        <dbReference type="ARBA" id="ARBA00023015"/>
    </source>
</evidence>